<gene>
    <name evidence="2" type="ORF">LCPAC403_02970</name>
</gene>
<name>A0A481ZB58_9VIRU</name>
<reference evidence="2" key="1">
    <citation type="journal article" date="2019" name="MBio">
        <title>Virus Genomes from Deep Sea Sediments Expand the Ocean Megavirome and Support Independent Origins of Viral Gigantism.</title>
        <authorList>
            <person name="Backstrom D."/>
            <person name="Yutin N."/>
            <person name="Jorgensen S.L."/>
            <person name="Dharamshi J."/>
            <person name="Homa F."/>
            <person name="Zaremba-Niedwiedzka K."/>
            <person name="Spang A."/>
            <person name="Wolf Y.I."/>
            <person name="Koonin E.V."/>
            <person name="Ettema T.J."/>
        </authorList>
    </citation>
    <scope>NUCLEOTIDE SEQUENCE</scope>
</reference>
<dbReference type="Gene3D" id="1.20.1280.50">
    <property type="match status" value="1"/>
</dbReference>
<organism evidence="2">
    <name type="scientific">Pithovirus LCPAC403</name>
    <dbReference type="NCBI Taxonomy" id="2506596"/>
    <lineage>
        <taxon>Viruses</taxon>
        <taxon>Pithoviruses</taxon>
    </lineage>
</organism>
<evidence type="ECO:0000313" key="2">
    <source>
        <dbReference type="EMBL" id="QBK93163.1"/>
    </source>
</evidence>
<dbReference type="Pfam" id="PF12937">
    <property type="entry name" value="F-box-like"/>
    <property type="match status" value="1"/>
</dbReference>
<dbReference type="EMBL" id="MK500590">
    <property type="protein sequence ID" value="QBK93163.1"/>
    <property type="molecule type" value="Genomic_DNA"/>
</dbReference>
<accession>A0A481ZB58</accession>
<proteinExistence type="predicted"/>
<dbReference type="PROSITE" id="PS50181">
    <property type="entry name" value="FBOX"/>
    <property type="match status" value="1"/>
</dbReference>
<feature type="domain" description="F-box" evidence="1">
    <location>
        <begin position="15"/>
        <end position="61"/>
    </location>
</feature>
<dbReference type="InterPro" id="IPR036047">
    <property type="entry name" value="F-box-like_dom_sf"/>
</dbReference>
<sequence length="239" mass="27720">MSSVDEILSKLRLKFQDLNNLSSSQLRDIFLNLTVKEILRLCMVNRKFNTICGDDSFWRIKVLNDYGIEKKYGDTWKQTAIVMDKVNMINLGTKWIDGRTYIEILNDALQNGASSVLDLQKSYLVDYVDNQHNVDHILLELHDEKSIQDFAYDEFGEQFTDDDLGDIVYIKSREMMVIYATILTYKGQSSYLPGDTIEGDLTTGTSLQSYEFLREMIDPIIYVMQFSSFSVDRLNLVEY</sequence>
<protein>
    <submittedName>
        <fullName evidence="2">F-box-like family protein</fullName>
    </submittedName>
</protein>
<evidence type="ECO:0000259" key="1">
    <source>
        <dbReference type="PROSITE" id="PS50181"/>
    </source>
</evidence>
<dbReference type="SUPFAM" id="SSF81383">
    <property type="entry name" value="F-box domain"/>
    <property type="match status" value="1"/>
</dbReference>
<dbReference type="InterPro" id="IPR001810">
    <property type="entry name" value="F-box_dom"/>
</dbReference>